<organism evidence="5 6">
    <name type="scientific">Mycena chlorophos</name>
    <name type="common">Agaric fungus</name>
    <name type="synonym">Agaricus chlorophos</name>
    <dbReference type="NCBI Taxonomy" id="658473"/>
    <lineage>
        <taxon>Eukaryota</taxon>
        <taxon>Fungi</taxon>
        <taxon>Dikarya</taxon>
        <taxon>Basidiomycota</taxon>
        <taxon>Agaricomycotina</taxon>
        <taxon>Agaricomycetes</taxon>
        <taxon>Agaricomycetidae</taxon>
        <taxon>Agaricales</taxon>
        <taxon>Marasmiineae</taxon>
        <taxon>Mycenaceae</taxon>
        <taxon>Mycena</taxon>
    </lineage>
</organism>
<accession>A0ABQ0LV01</accession>
<feature type="domain" description="Endonuclease/exonuclease/phosphatase" evidence="4">
    <location>
        <begin position="62"/>
        <end position="437"/>
    </location>
</feature>
<dbReference type="EMBL" id="DF848811">
    <property type="protein sequence ID" value="GAT54910.1"/>
    <property type="molecule type" value="Genomic_DNA"/>
</dbReference>
<evidence type="ECO:0000259" key="4">
    <source>
        <dbReference type="Pfam" id="PF03372"/>
    </source>
</evidence>
<protein>
    <recommendedName>
        <fullName evidence="4">Endonuclease/exonuclease/phosphatase domain-containing protein</fullName>
    </recommendedName>
</protein>
<evidence type="ECO:0000256" key="1">
    <source>
        <dbReference type="ARBA" id="ARBA00010774"/>
    </source>
</evidence>
<name>A0ABQ0LV01_MYCCL</name>
<evidence type="ECO:0000256" key="2">
    <source>
        <dbReference type="ARBA" id="ARBA00022801"/>
    </source>
</evidence>
<dbReference type="PANTHER" id="PTHR12121">
    <property type="entry name" value="CARBON CATABOLITE REPRESSOR PROTEIN 4"/>
    <property type="match status" value="1"/>
</dbReference>
<keyword evidence="2" id="KW-0378">Hydrolase</keyword>
<gene>
    <name evidence="5" type="ORF">MCHLO_11729</name>
</gene>
<dbReference type="InterPro" id="IPR050410">
    <property type="entry name" value="CCR4/nocturin_mRNA_transcr"/>
</dbReference>
<keyword evidence="6" id="KW-1185">Reference proteome</keyword>
<dbReference type="SUPFAM" id="SSF56219">
    <property type="entry name" value="DNase I-like"/>
    <property type="match status" value="1"/>
</dbReference>
<reference evidence="5" key="1">
    <citation type="submission" date="2014-09" db="EMBL/GenBank/DDBJ databases">
        <title>Genome sequence of the luminous mushroom Mycena chlorophos for searching fungal bioluminescence genes.</title>
        <authorList>
            <person name="Tanaka Y."/>
            <person name="Kasuga D."/>
            <person name="Oba Y."/>
            <person name="Hase S."/>
            <person name="Sato K."/>
            <person name="Oba Y."/>
            <person name="Sakakibara Y."/>
        </authorList>
    </citation>
    <scope>NUCLEOTIDE SEQUENCE</scope>
</reference>
<proteinExistence type="inferred from homology"/>
<feature type="region of interest" description="Disordered" evidence="3">
    <location>
        <begin position="296"/>
        <end position="315"/>
    </location>
</feature>
<evidence type="ECO:0000256" key="3">
    <source>
        <dbReference type="SAM" id="MobiDB-lite"/>
    </source>
</evidence>
<comment type="similarity">
    <text evidence="1">Belongs to the CCR4/nocturin family.</text>
</comment>
<dbReference type="Pfam" id="PF03372">
    <property type="entry name" value="Exo_endo_phos"/>
    <property type="match status" value="1"/>
</dbReference>
<evidence type="ECO:0000313" key="6">
    <source>
        <dbReference type="Proteomes" id="UP000815677"/>
    </source>
</evidence>
<dbReference type="InterPro" id="IPR005135">
    <property type="entry name" value="Endo/exonuclease/phosphatase"/>
</dbReference>
<evidence type="ECO:0000313" key="5">
    <source>
        <dbReference type="EMBL" id="GAT54910.1"/>
    </source>
</evidence>
<dbReference type="Proteomes" id="UP000815677">
    <property type="component" value="Unassembled WGS sequence"/>
</dbReference>
<sequence length="455" mass="50692">MATRRPIELTPEQLALSEARKAKKLKLSENPPAPEPATNLILSRPWISLNSDPEPGRIKVHTWNMLAQCLVRRELFPTSDCLKAGQRLPMLHAELLAQDSDILCLQEVDNLEKLLPPLQSKYTTHYTAGPGKKHGCMILFKKDGFEKQSERLVQYDQEEIRDEGSDAFRRGLSFKTRNIASIVALKNRSKSGPEGVIVGTTHAFWHPKYTYERCRQVGIFKREVGKFATEHHLEHWPCVIAGGIDSIFQVQSPVLTRFLDFNFGPDDPAYSLLMSEPLTKEQRERLEASRVVHVSIDPTVPPTTSGPVGDDEDQAVDPDRVITNARRATPSDGLLTDDELVALFALGKPLKSAYDEGLAHPRASASDIRTFGDRVSCEPDMKGSNEPEYTSFTFFWKTVLDYIFVSQPTVITGLLAPHRAEHLGRGLPLKGICGSDHISLSAELSFSNKGQASLD</sequence>
<dbReference type="PANTHER" id="PTHR12121:SF45">
    <property type="entry name" value="NOCTURNIN"/>
    <property type="match status" value="1"/>
</dbReference>
<dbReference type="InterPro" id="IPR036691">
    <property type="entry name" value="Endo/exonu/phosph_ase_sf"/>
</dbReference>
<dbReference type="Gene3D" id="3.60.10.10">
    <property type="entry name" value="Endonuclease/exonuclease/phosphatase"/>
    <property type="match status" value="1"/>
</dbReference>